<keyword evidence="2" id="KW-1185">Reference proteome</keyword>
<evidence type="ECO:0000313" key="1">
    <source>
        <dbReference type="EMBL" id="AWB65919.1"/>
    </source>
</evidence>
<dbReference type="KEGG" id="cate:C2869_05435"/>
<dbReference type="Proteomes" id="UP000244441">
    <property type="component" value="Chromosome"/>
</dbReference>
<organism evidence="1 2">
    <name type="scientific">Saccharobesus litoralis</name>
    <dbReference type="NCBI Taxonomy" id="2172099"/>
    <lineage>
        <taxon>Bacteria</taxon>
        <taxon>Pseudomonadati</taxon>
        <taxon>Pseudomonadota</taxon>
        <taxon>Gammaproteobacteria</taxon>
        <taxon>Alteromonadales</taxon>
        <taxon>Alteromonadaceae</taxon>
        <taxon>Saccharobesus</taxon>
    </lineage>
</organism>
<dbReference type="RefSeq" id="WP_108601992.1">
    <property type="nucleotide sequence ID" value="NZ_CP026604.1"/>
</dbReference>
<dbReference type="OrthoDB" id="6049579at2"/>
<reference evidence="1 2" key="1">
    <citation type="submission" date="2018-01" db="EMBL/GenBank/DDBJ databases">
        <title>Genome sequence of a Cantenovulum-like bacteria.</title>
        <authorList>
            <person name="Tan W.R."/>
            <person name="Lau N.-S."/>
            <person name="Go F."/>
            <person name="Amirul A.-A.A."/>
        </authorList>
    </citation>
    <scope>NUCLEOTIDE SEQUENCE [LARGE SCALE GENOMIC DNA]</scope>
    <source>
        <strain evidence="1 2">CCB-QB4</strain>
    </source>
</reference>
<evidence type="ECO:0000313" key="2">
    <source>
        <dbReference type="Proteomes" id="UP000244441"/>
    </source>
</evidence>
<gene>
    <name evidence="1" type="ORF">C2869_05435</name>
</gene>
<proteinExistence type="predicted"/>
<name>A0A2S0VNY6_9ALTE</name>
<sequence length="196" mass="22638">MNTKQLAMKVNRHYSNSFVLGSALLGKKYEHVLSGFFFEKTRNSIYVYRFFFPLFDNSTPIHLLFSERIASIALVEQNFVKKSNTELINNLIDIIELQKEVFEAVISLEDFCSYMESNNGILSNAHGQLIYAFTNSLLEKHDVAENYLNKAFPLLHKTKLEICKQALSLLVSSPEELMNFLAMEESSFKLRYLTNQ</sequence>
<accession>A0A2S0VNY6</accession>
<protein>
    <submittedName>
        <fullName evidence="1">Uncharacterized protein</fullName>
    </submittedName>
</protein>
<dbReference type="EMBL" id="CP026604">
    <property type="protein sequence ID" value="AWB65919.1"/>
    <property type="molecule type" value="Genomic_DNA"/>
</dbReference>
<dbReference type="AlphaFoldDB" id="A0A2S0VNY6"/>